<dbReference type="AlphaFoldDB" id="A0A366DZJ2"/>
<keyword evidence="3" id="KW-1185">Reference proteome</keyword>
<evidence type="ECO:0000313" key="2">
    <source>
        <dbReference type="EMBL" id="RBO94959.1"/>
    </source>
</evidence>
<sequence length="309" mass="32199">MADILKINAVEYGGAVAHVAAFRAFEILTEGNADLHGSSFDWYGGSQDPEAEETEVMALAEYTANTGAIGEQLWRYGIIAGLIVQDELKQLQFDQLTFAHQVAFNTFTSTCLGAELEMRKAQLAAEKAEREANRADPAPLALEDSIFEPEASLNDQHDYQKQFLKDQADAAKRQAAAVIPPAEPVGFTLPVASGSLSLGKIDQDEINAKTASENGSEVGGTPSADTNAQGEAPELDATADGGRGEELSPAAPGAGENSAELAPAVANEASEAAGENDAAGGAETDAAKAELTADDSQTAEKSSKGKKQN</sequence>
<feature type="compositionally biased region" description="Low complexity" evidence="1">
    <location>
        <begin position="262"/>
        <end position="284"/>
    </location>
</feature>
<reference evidence="2 3" key="1">
    <citation type="submission" date="2018-06" db="EMBL/GenBank/DDBJ databases">
        <title>Genomic Encyclopedia of Type Strains, Phase IV (KMG-IV): sequencing the most valuable type-strain genomes for metagenomic binning, comparative biology and taxonomic classification.</title>
        <authorList>
            <person name="Goeker M."/>
        </authorList>
    </citation>
    <scope>NUCLEOTIDE SEQUENCE [LARGE SCALE GENOMIC DNA]</scope>
    <source>
        <strain evidence="2 3">DSM 25619</strain>
    </source>
</reference>
<dbReference type="EMBL" id="QNRH01000004">
    <property type="protein sequence ID" value="RBO94959.1"/>
    <property type="molecule type" value="Genomic_DNA"/>
</dbReference>
<dbReference type="OrthoDB" id="8858713at2"/>
<dbReference type="Proteomes" id="UP000252893">
    <property type="component" value="Unassembled WGS sequence"/>
</dbReference>
<proteinExistence type="predicted"/>
<gene>
    <name evidence="2" type="ORF">DFR47_104321</name>
</gene>
<accession>A0A366DZJ2</accession>
<feature type="region of interest" description="Disordered" evidence="1">
    <location>
        <begin position="211"/>
        <end position="309"/>
    </location>
</feature>
<dbReference type="RefSeq" id="WP_113944806.1">
    <property type="nucleotide sequence ID" value="NZ_JBHEEG010000001.1"/>
</dbReference>
<protein>
    <submittedName>
        <fullName evidence="2">Uncharacterized protein</fullName>
    </submittedName>
</protein>
<evidence type="ECO:0000256" key="1">
    <source>
        <dbReference type="SAM" id="MobiDB-lite"/>
    </source>
</evidence>
<comment type="caution">
    <text evidence="2">The sequence shown here is derived from an EMBL/GenBank/DDBJ whole genome shotgun (WGS) entry which is preliminary data.</text>
</comment>
<name>A0A366DZJ2_9HYPH</name>
<organism evidence="2 3">
    <name type="scientific">Pseudochrobactrum asaccharolyticum</name>
    <dbReference type="NCBI Taxonomy" id="354351"/>
    <lineage>
        <taxon>Bacteria</taxon>
        <taxon>Pseudomonadati</taxon>
        <taxon>Pseudomonadota</taxon>
        <taxon>Alphaproteobacteria</taxon>
        <taxon>Hyphomicrobiales</taxon>
        <taxon>Brucellaceae</taxon>
        <taxon>Pseudochrobactrum</taxon>
    </lineage>
</organism>
<evidence type="ECO:0000313" key="3">
    <source>
        <dbReference type="Proteomes" id="UP000252893"/>
    </source>
</evidence>